<reference evidence="5 6" key="1">
    <citation type="submission" date="2018-03" db="EMBL/GenBank/DDBJ databases">
        <title>Cross-interface Injection: A General Nanoliter Liquid Handling Method Applied to Single Cells Genome Amplification Automated Nanoliter Liquid Handling Applied to Single Cell Multiple Displacement Amplification.</title>
        <authorList>
            <person name="Yun J."/>
            <person name="Xu P."/>
            <person name="Xu J."/>
            <person name="Dai X."/>
            <person name="Wang Y."/>
            <person name="Zheng X."/>
            <person name="Cao C."/>
            <person name="Yi Q."/>
            <person name="Zhu Y."/>
            <person name="Wang L."/>
            <person name="Dong Z."/>
            <person name="Huang Y."/>
            <person name="Huang L."/>
            <person name="Du W."/>
        </authorList>
    </citation>
    <scope>NUCLEOTIDE SEQUENCE [LARGE SCALE GENOMIC DNA]</scope>
    <source>
        <strain evidence="5 6">Z-D1-2</strain>
    </source>
</reference>
<dbReference type="EMBL" id="PYVU01000009">
    <property type="protein sequence ID" value="PTB97616.1"/>
    <property type="molecule type" value="Genomic_DNA"/>
</dbReference>
<evidence type="ECO:0000256" key="3">
    <source>
        <dbReference type="SAM" id="SignalP"/>
    </source>
</evidence>
<dbReference type="AlphaFoldDB" id="A0A2T4DV27"/>
<dbReference type="InterPro" id="IPR000184">
    <property type="entry name" value="Bac_surfAg_D15"/>
</dbReference>
<feature type="domain" description="POTRA" evidence="4">
    <location>
        <begin position="45"/>
        <end position="123"/>
    </location>
</feature>
<evidence type="ECO:0000256" key="1">
    <source>
        <dbReference type="ARBA" id="ARBA00004370"/>
    </source>
</evidence>
<organism evidence="5 6">
    <name type="scientific">Marivirga lumbricoides</name>
    <dbReference type="NCBI Taxonomy" id="1046115"/>
    <lineage>
        <taxon>Bacteria</taxon>
        <taxon>Pseudomonadati</taxon>
        <taxon>Bacteroidota</taxon>
        <taxon>Cytophagia</taxon>
        <taxon>Cytophagales</taxon>
        <taxon>Marivirgaceae</taxon>
        <taxon>Marivirga</taxon>
    </lineage>
</organism>
<proteinExistence type="predicted"/>
<evidence type="ECO:0000313" key="5">
    <source>
        <dbReference type="EMBL" id="PTB97616.1"/>
    </source>
</evidence>
<keyword evidence="2" id="KW-0472">Membrane</keyword>
<feature type="chain" id="PRO_5015781184" description="POTRA domain-containing protein" evidence="3">
    <location>
        <begin position="18"/>
        <end position="494"/>
    </location>
</feature>
<protein>
    <recommendedName>
        <fullName evidence="4">POTRA domain-containing protein</fullName>
    </recommendedName>
</protein>
<evidence type="ECO:0000313" key="6">
    <source>
        <dbReference type="Proteomes" id="UP000240608"/>
    </source>
</evidence>
<dbReference type="Gene3D" id="3.10.20.310">
    <property type="entry name" value="membrane protein fhac"/>
    <property type="match status" value="1"/>
</dbReference>
<dbReference type="Proteomes" id="UP000240608">
    <property type="component" value="Unassembled WGS sequence"/>
</dbReference>
<comment type="caution">
    <text evidence="5">The sequence shown here is derived from an EMBL/GenBank/DDBJ whole genome shotgun (WGS) entry which is preliminary data.</text>
</comment>
<feature type="signal peptide" evidence="3">
    <location>
        <begin position="1"/>
        <end position="17"/>
    </location>
</feature>
<keyword evidence="3" id="KW-0732">Signal</keyword>
<dbReference type="Pfam" id="PF07244">
    <property type="entry name" value="POTRA"/>
    <property type="match status" value="1"/>
</dbReference>
<dbReference type="Gene3D" id="2.40.160.50">
    <property type="entry name" value="membrane protein fhac: a member of the omp85/tpsb transporter family"/>
    <property type="match status" value="1"/>
</dbReference>
<dbReference type="Pfam" id="PF01103">
    <property type="entry name" value="Omp85"/>
    <property type="match status" value="1"/>
</dbReference>
<dbReference type="InterPro" id="IPR034746">
    <property type="entry name" value="POTRA"/>
</dbReference>
<dbReference type="InterPro" id="IPR010827">
    <property type="entry name" value="BamA/TamA_POTRA"/>
</dbReference>
<dbReference type="PROSITE" id="PS51779">
    <property type="entry name" value="POTRA"/>
    <property type="match status" value="1"/>
</dbReference>
<name>A0A2T4DV27_9BACT</name>
<dbReference type="GO" id="GO:0019867">
    <property type="term" value="C:outer membrane"/>
    <property type="evidence" value="ECO:0007669"/>
    <property type="project" value="InterPro"/>
</dbReference>
<gene>
    <name evidence="5" type="ORF">C9994_01910</name>
</gene>
<comment type="subcellular location">
    <subcellularLocation>
        <location evidence="1">Membrane</location>
    </subcellularLocation>
</comment>
<accession>A0A2T4DV27</accession>
<evidence type="ECO:0000256" key="2">
    <source>
        <dbReference type="ARBA" id="ARBA00023136"/>
    </source>
</evidence>
<evidence type="ECO:0000259" key="4">
    <source>
        <dbReference type="PROSITE" id="PS51779"/>
    </source>
</evidence>
<sequence length="494" mass="57490">MRALLFPIIFCSFYFNAFSQISVQNKNERIKVSNIDTDSIDKRIVNVKDIRIVGNKKTKKRIITREIDIEVGKGYTVGELKKLVKLDENKIFNTGLFTSVIGEISFDPAIENQVEVIFFMEERWYIWPSIIFNLADRNFSDWLFNQNAATDRFEYGFRFDQYNVRGLNEKLRVMAQFGFKRRFSLGYRIPYLNKKQKLGMGLNFSYSEFDQIDITNVGDKRLFIDADSLFGDNSGRNIISTNFYASLDFTYRESFYNTHAIALFYDQITVADTISSLNPSYLNDGEPEQISLNLRYNFRRDFRDRNNYPLKGFLIDVAVEKNGLGIFNDINQGSIKLKLNQYKPLKYNFNVASSVTGYTSFPKQQPYTTLRGLGFANELLKGYELYVIQGQHYIMHKSELKKRIFSFETNLGKLMPLKQFRKIPIAGYFKVFFDQGYVQNNLSVTNESLFSNRYIYSYGAGFDLVTFYDAVVRFEYSINALNEAGFFINVKAGI</sequence>